<dbReference type="GO" id="GO:0030145">
    <property type="term" value="F:manganese ion binding"/>
    <property type="evidence" value="ECO:0007669"/>
    <property type="project" value="TreeGrafter"/>
</dbReference>
<evidence type="ECO:0000256" key="6">
    <source>
        <dbReference type="ARBA" id="ARBA00022432"/>
    </source>
</evidence>
<keyword evidence="10" id="KW-0342">GTP-binding</keyword>
<keyword evidence="11" id="KW-0464">Manganese</keyword>
<keyword evidence="15" id="KW-0418">Kinase</keyword>
<dbReference type="GO" id="GO:0006094">
    <property type="term" value="P:gluconeogenesis"/>
    <property type="evidence" value="ECO:0007669"/>
    <property type="project" value="UniProtKB-KW"/>
</dbReference>
<evidence type="ECO:0000256" key="5">
    <source>
        <dbReference type="ARBA" id="ARBA00012306"/>
    </source>
</evidence>
<dbReference type="InterPro" id="IPR008209">
    <property type="entry name" value="PEP_carboxykinase_GTP"/>
</dbReference>
<dbReference type="InterPro" id="IPR035078">
    <property type="entry name" value="PEP_carboxykinase_GTP_N"/>
</dbReference>
<feature type="domain" description="Phosphoenolpyruvate carboxykinase GTP-utilising N-terminal" evidence="14">
    <location>
        <begin position="94"/>
        <end position="326"/>
    </location>
</feature>
<dbReference type="GO" id="GO:0006107">
    <property type="term" value="P:oxaloacetate metabolic process"/>
    <property type="evidence" value="ECO:0007669"/>
    <property type="project" value="TreeGrafter"/>
</dbReference>
<dbReference type="Gene3D" id="3.40.449.10">
    <property type="entry name" value="Phosphoenolpyruvate Carboxykinase, domain 1"/>
    <property type="match status" value="1"/>
</dbReference>
<dbReference type="GO" id="GO:0033993">
    <property type="term" value="P:response to lipid"/>
    <property type="evidence" value="ECO:0007669"/>
    <property type="project" value="TreeGrafter"/>
</dbReference>
<dbReference type="Gene3D" id="3.90.228.20">
    <property type="match status" value="1"/>
</dbReference>
<dbReference type="GO" id="GO:0005525">
    <property type="term" value="F:GTP binding"/>
    <property type="evidence" value="ECO:0007669"/>
    <property type="project" value="UniProtKB-KW"/>
</dbReference>
<evidence type="ECO:0000256" key="2">
    <source>
        <dbReference type="ARBA" id="ARBA00004742"/>
    </source>
</evidence>
<evidence type="ECO:0000256" key="3">
    <source>
        <dbReference type="ARBA" id="ARBA00005796"/>
    </source>
</evidence>
<accession>A0A1L2FV05</accession>
<dbReference type="EMBL" id="KX539455">
    <property type="protein sequence ID" value="AOE43300.1"/>
    <property type="molecule type" value="Genomic_DNA"/>
</dbReference>
<comment type="pathway">
    <text evidence="2">Carbohydrate biosynthesis; gluconeogenesis.</text>
</comment>
<keyword evidence="9" id="KW-0210">Decarboxylase</keyword>
<dbReference type="InterPro" id="IPR018091">
    <property type="entry name" value="PEP_carboxykin_GTP_CS"/>
</dbReference>
<dbReference type="EC" id="4.1.1.32" evidence="5"/>
<dbReference type="AlphaFoldDB" id="A0A1L2FV05"/>
<dbReference type="Gene3D" id="2.170.8.10">
    <property type="entry name" value="Phosphoenolpyruvate Carboxykinase, domain 2"/>
    <property type="match status" value="1"/>
</dbReference>
<evidence type="ECO:0000256" key="10">
    <source>
        <dbReference type="ARBA" id="ARBA00023134"/>
    </source>
</evidence>
<organism evidence="15">
    <name type="scientific">Synstelium polycarpum</name>
    <dbReference type="NCBI Taxonomy" id="361085"/>
    <lineage>
        <taxon>Eukaryota</taxon>
        <taxon>Amoebozoa</taxon>
        <taxon>Evosea</taxon>
        <taxon>Eumycetozoa</taxon>
        <taxon>Dictyostelia</taxon>
        <taxon>Synstelium</taxon>
    </lineage>
</organism>
<dbReference type="GO" id="GO:0004613">
    <property type="term" value="F:phosphoenolpyruvate carboxykinase (GTP) activity"/>
    <property type="evidence" value="ECO:0007669"/>
    <property type="project" value="UniProtKB-EC"/>
</dbReference>
<dbReference type="PANTHER" id="PTHR11561">
    <property type="entry name" value="PHOSPHOENOLPYRUVATE CARBOXYKINASE"/>
    <property type="match status" value="1"/>
</dbReference>
<dbReference type="InterPro" id="IPR008210">
    <property type="entry name" value="PEP_carboxykinase_N"/>
</dbReference>
<dbReference type="GO" id="GO:0042594">
    <property type="term" value="P:response to starvation"/>
    <property type="evidence" value="ECO:0007669"/>
    <property type="project" value="TreeGrafter"/>
</dbReference>
<evidence type="ECO:0000313" key="15">
    <source>
        <dbReference type="EMBL" id="AOE43300.1"/>
    </source>
</evidence>
<dbReference type="PANTHER" id="PTHR11561:SF0">
    <property type="entry name" value="PHOSPHOENOLPYRUVATE CARBOXYKINASE [GTP]-RELATED"/>
    <property type="match status" value="1"/>
</dbReference>
<dbReference type="GO" id="GO:0005829">
    <property type="term" value="C:cytosol"/>
    <property type="evidence" value="ECO:0007669"/>
    <property type="project" value="TreeGrafter"/>
</dbReference>
<keyword evidence="7" id="KW-0479">Metal-binding</keyword>
<reference evidence="15" key="1">
    <citation type="submission" date="2016-06" db="EMBL/GenBank/DDBJ databases">
        <title>A core phylogeny of Dictyostelia derived from 50 functionally divergent proteins retrieved from five existing and six newly sequenced genomes.</title>
        <authorList>
            <person name="Singh R."/>
            <person name="Schilde C."/>
            <person name="Gezzard T."/>
            <person name="Schaap P."/>
        </authorList>
    </citation>
    <scope>NUCLEOTIDE SEQUENCE</scope>
    <source>
        <strain evidence="15">OhioWILDS</strain>
    </source>
</reference>
<dbReference type="Pfam" id="PF00821">
    <property type="entry name" value="PEPCK_GTP"/>
    <property type="match status" value="1"/>
</dbReference>
<dbReference type="InterPro" id="IPR035077">
    <property type="entry name" value="PEP_carboxykinase_GTP_C"/>
</dbReference>
<evidence type="ECO:0000259" key="13">
    <source>
        <dbReference type="Pfam" id="PF00821"/>
    </source>
</evidence>
<dbReference type="InterPro" id="IPR013035">
    <property type="entry name" value="PEP_carboxykinase_C"/>
</dbReference>
<proteinExistence type="inferred from homology"/>
<evidence type="ECO:0000256" key="12">
    <source>
        <dbReference type="ARBA" id="ARBA00023239"/>
    </source>
</evidence>
<dbReference type="GO" id="GO:0019543">
    <property type="term" value="P:propionate catabolic process"/>
    <property type="evidence" value="ECO:0007669"/>
    <property type="project" value="TreeGrafter"/>
</dbReference>
<dbReference type="NCBIfam" id="NF003253">
    <property type="entry name" value="PRK04210.1"/>
    <property type="match status" value="1"/>
</dbReference>
<dbReference type="GO" id="GO:0046327">
    <property type="term" value="P:glycerol biosynthetic process from pyruvate"/>
    <property type="evidence" value="ECO:0007669"/>
    <property type="project" value="TreeGrafter"/>
</dbReference>
<keyword evidence="15" id="KW-0808">Transferase</keyword>
<comment type="similarity">
    <text evidence="3">Belongs to the phosphoenolpyruvate carboxykinase [GTP] family.</text>
</comment>
<dbReference type="Pfam" id="PF17297">
    <property type="entry name" value="PEPCK_N"/>
    <property type="match status" value="1"/>
</dbReference>
<gene>
    <name evidence="15" type="primary">gtp</name>
</gene>
<name>A0A1L2FV05_9MYCE</name>
<dbReference type="CDD" id="cd00819">
    <property type="entry name" value="PEPCK_GTP"/>
    <property type="match status" value="1"/>
</dbReference>
<keyword evidence="8" id="KW-0547">Nucleotide-binding</keyword>
<keyword evidence="12" id="KW-0456">Lyase</keyword>
<dbReference type="GO" id="GO:0016301">
    <property type="term" value="F:kinase activity"/>
    <property type="evidence" value="ECO:0007669"/>
    <property type="project" value="UniProtKB-KW"/>
</dbReference>
<keyword evidence="6" id="KW-0312">Gluconeogenesis</keyword>
<evidence type="ECO:0000256" key="8">
    <source>
        <dbReference type="ARBA" id="ARBA00022741"/>
    </source>
</evidence>
<keyword evidence="15" id="KW-0670">Pyruvate</keyword>
<evidence type="ECO:0000256" key="11">
    <source>
        <dbReference type="ARBA" id="ARBA00023211"/>
    </source>
</evidence>
<dbReference type="SUPFAM" id="SSF68923">
    <property type="entry name" value="PEP carboxykinase N-terminal domain"/>
    <property type="match status" value="1"/>
</dbReference>
<dbReference type="PROSITE" id="PS00505">
    <property type="entry name" value="PEPCK_GTP"/>
    <property type="match status" value="1"/>
</dbReference>
<sequence>MLRLLRLGSSPALRRVEQCVISSSFTTRSYCSTSVATEQKPNIAQQQPQVAHKVTITTPNFNTTTATATATTPSYAAAIDQLRSQTKNEKLIAWIQDQANLCQPDNIYICDGSEEEFTRYVILINHQMTTIYPLCNDMVKTGVLTKLNSKRPNSFLARSDPSDVARVESRTYICSNKKEDAGPNNNWLPPAEMKAILNPLFKGCMKGRTMYVMPFSMGPLGSPISHIGVQVTDSSFVVCNMKIMTRMGASVLKALDANSSFVPCLHSVGAPLAPGQKDSMWPCNSTKYIVHYPEDRSIVSFGSGYGGNALLGKKCFSLRIASAMARDDGWLAEHMLILGITSPKGDKRYIAAAFPSACGKTNLAMMTPTIPGWKIETVGDDICWMKPGKDGRLYAINPENGFFGVAPGTSSSSNPNALTAITRNTIFTNVALTPDNDVWWEGLGPAPSKAIDWTGKEWTPASGRPAAHPNSRFTAPVAQCPSIDPAWNDPKGVPISAVIFGGRRASTVPLVYQSFDWKHGTFMGASTASELTAAAEGTVGTLRHDPFAMLPFCGYNMGDYFKHWLSMEERTSGGKALPKIFYVNWFRKNKQGKFLWPGFGENSRVLKWVFERCNAKGEEGADATPIGYVPSSESLDIQGLDISKDNLRELFNIDKEAWIKDLSSMKNYCGQFGDRLPKEITNQMNQLEQRLKDY</sequence>
<comment type="cofactor">
    <cofactor evidence="1">
        <name>Mn(2+)</name>
        <dbReference type="ChEBI" id="CHEBI:29035"/>
    </cofactor>
</comment>
<comment type="subunit">
    <text evidence="4">Monomer.</text>
</comment>
<dbReference type="HAMAP" id="MF_00452">
    <property type="entry name" value="PEPCK_GTP"/>
    <property type="match status" value="1"/>
</dbReference>
<evidence type="ECO:0000256" key="1">
    <source>
        <dbReference type="ARBA" id="ARBA00001936"/>
    </source>
</evidence>
<dbReference type="GO" id="GO:0071333">
    <property type="term" value="P:cellular response to glucose stimulus"/>
    <property type="evidence" value="ECO:0007669"/>
    <property type="project" value="TreeGrafter"/>
</dbReference>
<protein>
    <recommendedName>
        <fullName evidence="5">phosphoenolpyruvate carboxykinase (GTP)</fullName>
        <ecNumber evidence="5">4.1.1.32</ecNumber>
    </recommendedName>
</protein>
<feature type="domain" description="Phosphoenolpyruvate carboxykinase C-terminal P-loop" evidence="13">
    <location>
        <begin position="330"/>
        <end position="690"/>
    </location>
</feature>
<evidence type="ECO:0000256" key="4">
    <source>
        <dbReference type="ARBA" id="ARBA00011245"/>
    </source>
</evidence>
<evidence type="ECO:0000256" key="9">
    <source>
        <dbReference type="ARBA" id="ARBA00022793"/>
    </source>
</evidence>
<dbReference type="SUPFAM" id="SSF53795">
    <property type="entry name" value="PEP carboxykinase-like"/>
    <property type="match status" value="1"/>
</dbReference>
<evidence type="ECO:0000259" key="14">
    <source>
        <dbReference type="Pfam" id="PF17297"/>
    </source>
</evidence>
<evidence type="ECO:0000256" key="7">
    <source>
        <dbReference type="ARBA" id="ARBA00022723"/>
    </source>
</evidence>
<dbReference type="FunFam" id="3.40.449.10:FF:000005">
    <property type="entry name" value="Phosphoenolpyruvate carboxykinase [GTP]"/>
    <property type="match status" value="1"/>
</dbReference>